<evidence type="ECO:0000259" key="2">
    <source>
        <dbReference type="Pfam" id="PF01970"/>
    </source>
</evidence>
<dbReference type="Pfam" id="PF01970">
    <property type="entry name" value="TctA"/>
    <property type="match status" value="1"/>
</dbReference>
<feature type="transmembrane region" description="Helical" evidence="1">
    <location>
        <begin position="319"/>
        <end position="342"/>
    </location>
</feature>
<feature type="transmembrane region" description="Helical" evidence="1">
    <location>
        <begin position="470"/>
        <end position="488"/>
    </location>
</feature>
<keyword evidence="4" id="KW-1185">Reference proteome</keyword>
<dbReference type="PANTHER" id="PTHR35342:SF5">
    <property type="entry name" value="TRICARBOXYLIC TRANSPORT PROTEIN"/>
    <property type="match status" value="1"/>
</dbReference>
<dbReference type="PANTHER" id="PTHR35342">
    <property type="entry name" value="TRICARBOXYLIC TRANSPORT PROTEIN"/>
    <property type="match status" value="1"/>
</dbReference>
<feature type="transmembrane region" description="Helical" evidence="1">
    <location>
        <begin position="254"/>
        <end position="283"/>
    </location>
</feature>
<feature type="transmembrane region" description="Helical" evidence="1">
    <location>
        <begin position="20"/>
        <end position="40"/>
    </location>
</feature>
<keyword evidence="1" id="KW-0472">Membrane</keyword>
<feature type="transmembrane region" description="Helical" evidence="1">
    <location>
        <begin position="354"/>
        <end position="378"/>
    </location>
</feature>
<reference evidence="3" key="2">
    <citation type="submission" date="2023-01" db="EMBL/GenBank/DDBJ databases">
        <authorList>
            <person name="Sun Q."/>
            <person name="Evtushenko L."/>
        </authorList>
    </citation>
    <scope>NUCLEOTIDE SEQUENCE</scope>
    <source>
        <strain evidence="3">VKM B-2789</strain>
    </source>
</reference>
<evidence type="ECO:0000256" key="1">
    <source>
        <dbReference type="SAM" id="Phobius"/>
    </source>
</evidence>
<dbReference type="InterPro" id="IPR002823">
    <property type="entry name" value="DUF112_TM"/>
</dbReference>
<name>A0A9W6JWY2_9HYPH</name>
<feature type="transmembrane region" description="Helical" evidence="1">
    <location>
        <begin position="47"/>
        <end position="70"/>
    </location>
</feature>
<feature type="transmembrane region" description="Helical" evidence="1">
    <location>
        <begin position="170"/>
        <end position="189"/>
    </location>
</feature>
<feature type="transmembrane region" description="Helical" evidence="1">
    <location>
        <begin position="76"/>
        <end position="96"/>
    </location>
</feature>
<dbReference type="Proteomes" id="UP001143330">
    <property type="component" value="Unassembled WGS sequence"/>
</dbReference>
<feature type="transmembrane region" description="Helical" evidence="1">
    <location>
        <begin position="414"/>
        <end position="432"/>
    </location>
</feature>
<feature type="transmembrane region" description="Helical" evidence="1">
    <location>
        <begin position="390"/>
        <end position="407"/>
    </location>
</feature>
<dbReference type="EMBL" id="BSFM01000011">
    <property type="protein sequence ID" value="GLK84081.1"/>
    <property type="molecule type" value="Genomic_DNA"/>
</dbReference>
<feature type="domain" description="DUF112" evidence="2">
    <location>
        <begin position="21"/>
        <end position="439"/>
    </location>
</feature>
<protein>
    <recommendedName>
        <fullName evidence="2">DUF112 domain-containing protein</fullName>
    </recommendedName>
</protein>
<evidence type="ECO:0000313" key="4">
    <source>
        <dbReference type="Proteomes" id="UP001143330"/>
    </source>
</evidence>
<gene>
    <name evidence="3" type="ORF">GCM10017653_21510</name>
</gene>
<keyword evidence="1" id="KW-1133">Transmembrane helix</keyword>
<feature type="transmembrane region" description="Helical" evidence="1">
    <location>
        <begin position="139"/>
        <end position="163"/>
    </location>
</feature>
<sequence>MLETWGLLLGGLAAASEPAILIAIMVGAIIGLFIGALPGLGPTAGVAILLPVAVSFDGTAAIAALGAVYYGAQYGGAVTAILLGIPGDASATMTVIDGYQMAKRGKAGVALGISVAASFVGGLIGLALLTAFATTIAKAAIAFGPIEMTALMIFSLSLVSVLGGSDPIKAFISLFLGVWIGTIGLDPILGLPRFDFGDVRLFDGIEFSIIAVGLFGLAEMLATPAMSETAVSTKLRFRDLLPRLSDTLRCWRELVSGSLIGFFVGVLPGAGATAATMIAYAFAKRQSKHPETFGDGAMEGVAAPEAANNAASYGSMIPMFALGIPGSGTTAILMGGLLMIGLQPGPMLFATQPDFVWAVFGSFYIGNLALVAITIVLTPLLAACAFLRPGYLYPVVIAIVIYGIFSINYSMFDVALAIGFGVVGYVMAKLGYPPVPLVLGMILGPLLERGIRRTLVASQGDLSVFFKSPIALAIIAVTLALFIVPWLLKRRARAKAASVIAAGA</sequence>
<evidence type="ECO:0000313" key="3">
    <source>
        <dbReference type="EMBL" id="GLK84081.1"/>
    </source>
</evidence>
<keyword evidence="1" id="KW-0812">Transmembrane</keyword>
<dbReference type="RefSeq" id="WP_213364261.1">
    <property type="nucleotide sequence ID" value="NZ_BSFM01000011.1"/>
</dbReference>
<comment type="caution">
    <text evidence="3">The sequence shown here is derived from an EMBL/GenBank/DDBJ whole genome shotgun (WGS) entry which is preliminary data.</text>
</comment>
<proteinExistence type="predicted"/>
<organism evidence="3 4">
    <name type="scientific">Ancylobacter defluvii</name>
    <dbReference type="NCBI Taxonomy" id="1282440"/>
    <lineage>
        <taxon>Bacteria</taxon>
        <taxon>Pseudomonadati</taxon>
        <taxon>Pseudomonadota</taxon>
        <taxon>Alphaproteobacteria</taxon>
        <taxon>Hyphomicrobiales</taxon>
        <taxon>Xanthobacteraceae</taxon>
        <taxon>Ancylobacter</taxon>
    </lineage>
</organism>
<accession>A0A9W6JWY2</accession>
<feature type="transmembrane region" description="Helical" evidence="1">
    <location>
        <begin position="108"/>
        <end position="133"/>
    </location>
</feature>
<reference evidence="3" key="1">
    <citation type="journal article" date="2014" name="Int. J. Syst. Evol. Microbiol.">
        <title>Complete genome sequence of Corynebacterium casei LMG S-19264T (=DSM 44701T), isolated from a smear-ripened cheese.</title>
        <authorList>
            <consortium name="US DOE Joint Genome Institute (JGI-PGF)"/>
            <person name="Walter F."/>
            <person name="Albersmeier A."/>
            <person name="Kalinowski J."/>
            <person name="Ruckert C."/>
        </authorList>
    </citation>
    <scope>NUCLEOTIDE SEQUENCE</scope>
    <source>
        <strain evidence="3">VKM B-2789</strain>
    </source>
</reference>
<feature type="transmembrane region" description="Helical" evidence="1">
    <location>
        <begin position="209"/>
        <end position="233"/>
    </location>
</feature>
<dbReference type="AlphaFoldDB" id="A0A9W6JWY2"/>